<evidence type="ECO:0000313" key="1">
    <source>
        <dbReference type="EMBL" id="MBC5722893.1"/>
    </source>
</evidence>
<sequence length="68" mass="7781">MKGRDYLWCLVHTLLDREDELERFCPECRSRGAEERCPVCGRPASSWAEGSVNISFDMEKFEQGAGKP</sequence>
<reference evidence="1" key="1">
    <citation type="submission" date="2020-08" db="EMBL/GenBank/DDBJ databases">
        <title>Genome public.</title>
        <authorList>
            <person name="Liu C."/>
            <person name="Sun Q."/>
        </authorList>
    </citation>
    <scope>NUCLEOTIDE SEQUENCE</scope>
    <source>
        <strain evidence="1">NSJ-23</strain>
    </source>
</reference>
<protein>
    <submittedName>
        <fullName evidence="1">Molybdopterin oxidoreductase</fullName>
    </submittedName>
</protein>
<dbReference type="Proteomes" id="UP000628736">
    <property type="component" value="Unassembled WGS sequence"/>
</dbReference>
<name>A0A8J6JAF2_9FIRM</name>
<keyword evidence="2" id="KW-1185">Reference proteome</keyword>
<dbReference type="AlphaFoldDB" id="A0A8J6JAF2"/>
<dbReference type="EMBL" id="JACOPO010000005">
    <property type="protein sequence ID" value="MBC5722893.1"/>
    <property type="molecule type" value="Genomic_DNA"/>
</dbReference>
<proteinExistence type="predicted"/>
<organism evidence="1 2">
    <name type="scientific">Flintibacter hominis</name>
    <dbReference type="NCBI Taxonomy" id="2763048"/>
    <lineage>
        <taxon>Bacteria</taxon>
        <taxon>Bacillati</taxon>
        <taxon>Bacillota</taxon>
        <taxon>Clostridia</taxon>
        <taxon>Eubacteriales</taxon>
        <taxon>Flintibacter</taxon>
    </lineage>
</organism>
<accession>A0A8J6JAF2</accession>
<gene>
    <name evidence="1" type="ORF">H8S11_08725</name>
</gene>
<comment type="caution">
    <text evidence="1">The sequence shown here is derived from an EMBL/GenBank/DDBJ whole genome shotgun (WGS) entry which is preliminary data.</text>
</comment>
<evidence type="ECO:0000313" key="2">
    <source>
        <dbReference type="Proteomes" id="UP000628736"/>
    </source>
</evidence>